<feature type="region of interest" description="Disordered" evidence="2">
    <location>
        <begin position="860"/>
        <end position="879"/>
    </location>
</feature>
<gene>
    <name evidence="5 6" type="primary">NCKAP5L</name>
</gene>
<organism evidence="4 5">
    <name type="scientific">Microcaecilia unicolor</name>
    <dbReference type="NCBI Taxonomy" id="1415580"/>
    <lineage>
        <taxon>Eukaryota</taxon>
        <taxon>Metazoa</taxon>
        <taxon>Chordata</taxon>
        <taxon>Craniata</taxon>
        <taxon>Vertebrata</taxon>
        <taxon>Euteleostomi</taxon>
        <taxon>Amphibia</taxon>
        <taxon>Gymnophiona</taxon>
        <taxon>Siphonopidae</taxon>
        <taxon>Microcaecilia</taxon>
    </lineage>
</organism>
<dbReference type="GO" id="GO:0001578">
    <property type="term" value="P:microtubule bundle formation"/>
    <property type="evidence" value="ECO:0007669"/>
    <property type="project" value="TreeGrafter"/>
</dbReference>
<evidence type="ECO:0000313" key="5">
    <source>
        <dbReference type="RefSeq" id="XP_030052702.1"/>
    </source>
</evidence>
<reference evidence="5 6" key="1">
    <citation type="submission" date="2025-04" db="UniProtKB">
        <authorList>
            <consortium name="RefSeq"/>
        </authorList>
    </citation>
    <scope>IDENTIFICATION</scope>
</reference>
<feature type="compositionally biased region" description="Basic and acidic residues" evidence="2">
    <location>
        <begin position="1243"/>
        <end position="1266"/>
    </location>
</feature>
<dbReference type="PANTHER" id="PTHR21740">
    <property type="entry name" value="NCK-ASSOCIATED PROTEIN 5"/>
    <property type="match status" value="1"/>
</dbReference>
<dbReference type="Pfam" id="PF15246">
    <property type="entry name" value="NCKAP5"/>
    <property type="match status" value="1"/>
</dbReference>
<dbReference type="InterPro" id="IPR032769">
    <property type="entry name" value="NCKAP5_C"/>
</dbReference>
<feature type="region of interest" description="Disordered" evidence="2">
    <location>
        <begin position="788"/>
        <end position="832"/>
    </location>
</feature>
<feature type="region of interest" description="Disordered" evidence="2">
    <location>
        <begin position="314"/>
        <end position="343"/>
    </location>
</feature>
<dbReference type="GeneID" id="115465947"/>
<feature type="region of interest" description="Disordered" evidence="2">
    <location>
        <begin position="896"/>
        <end position="920"/>
    </location>
</feature>
<feature type="compositionally biased region" description="Polar residues" evidence="2">
    <location>
        <begin position="804"/>
        <end position="816"/>
    </location>
</feature>
<dbReference type="InterPro" id="IPR026163">
    <property type="entry name" value="Nckap5l"/>
</dbReference>
<feature type="region of interest" description="Disordered" evidence="2">
    <location>
        <begin position="985"/>
        <end position="1039"/>
    </location>
</feature>
<keyword evidence="4" id="KW-1185">Reference proteome</keyword>
<accession>A0A6P7XAT8</accession>
<protein>
    <submittedName>
        <fullName evidence="5 6">Nck-associated protein 5-like isoform X1</fullName>
    </submittedName>
</protein>
<evidence type="ECO:0000259" key="3">
    <source>
        <dbReference type="Pfam" id="PF15246"/>
    </source>
</evidence>
<dbReference type="Proteomes" id="UP000515156">
    <property type="component" value="Chromosome 3"/>
</dbReference>
<feature type="region of interest" description="Disordered" evidence="2">
    <location>
        <begin position="1460"/>
        <end position="1538"/>
    </location>
</feature>
<dbReference type="PANTHER" id="PTHR21740:SF3">
    <property type="entry name" value="NCK-ASSOCIATED PROTEIN 5-LIKE"/>
    <property type="match status" value="1"/>
</dbReference>
<dbReference type="OrthoDB" id="8930856at2759"/>
<sequence>MSEATEDLSVCLAPGEGSSEPGMSHELLDRLRALEAENSALAQANENQRETYERCLDEVANHVVQALLNQKDLREECIKLKKRVYELERQNRTLSDLFHQKLQITSGSLPQLPVHPFQVLSNLSLVPHLDSMDKLSTSLPLGHCVMQKQVSPEKQQMGNVILNTPSSSMEALSPFLKKKAQILEVLRKLEEMDPLMVCPRSNPGQCFSAQNSQGMRNSCSLKYKQDGSTRHESGSPEYLNGAGFLPAGIQVPEYEPWTACLLLAPSGLEDILKWKHACSDSSGTLREEEELEETMALVQEDCRDLDGAEAELLSSRYSERKSTGSSSSSSDDNCELGEPNLLEKSPPESLLSVIAEKVAFGQLLEDTESYLYSVMKERSKRSALNGDQTSSLLCEEQISIGGKRGSDEAIPKDGFTGADPGSVSKSLEGEMPQEEKYNHTRTVNCYSQSVEGLSHHNTEDKVKEEMVNSEDINPWKETGKTVLDSTSDCSPPSKCRVNMFSQSSLENNALFSMYVSSNSLNAQQGVGEKTSTCNITEKTVHSFPSCSSQGKNELQISPGSTVDSEEHRAPQIPSPSKFLKLLKIPMVGERTQSQNHLRLSPQLTRSSKIPCRNNYEVCHSPLLRRKATVVEQVPEETSKNESLYGIPSLTVSVDSEIGFGNSSSSSLKTSRYLVPGINKAGVHDFQSFGQETQSFQKAPNYENVCFAISSVHSSPKVDQSKHFLRPTHVDNQEASQDKVDASELMESVYYSTAVCLGVPPQTTLLSDGASPSCSQGLYSYSSTKDKQKEKLSSESKEMKFESSQVLQRSSGSTSASKRMGGITGKKQEEPSGYLPFRERLTALGKVKSSESPLQVAEKKEALCEEKDTSPMKTNSERHRVTVRQCEINERLVNSSFLTSEASESREHPKRPPGVNSLKHQERCCSEDIEVKLYHSNSVGSKLETENYSSKIYIAKGEVSRNKVTVAFGSPGSPQASRTSAKIPITPNFCKNPKSPHGSPTKLPSKSPTKAPVKGGVSRPLSDEMRSCTRTGGSMPPPTYEEKLKIQQLNTSKKSVTCPENTCQGFTRASHKAKNTDNMPLSSMLHSAIEEKVMKGIKENMLRLQEQDKVPVTEGKQKSSSSIASWFGLKKSKLPALNRRPDTFKTKDEKREWSVGSSPLRKEVKIATKKMEAESLNISMLMEKAEDLRKALEEEKAYMNGISLEKSRGIMCDTEQTQSELSVPYSKEARPDSFMQQLLNRVDGKEISSESRPEPRSEQRPLQDSKGTKVCHAPRIGIMSRLQTCEENPDQQNKDVVRGEVPSDESLAESVTSQNFPACGSLTRTLDSGIGTFPPPDYCGGTPNKIIPKLKPREPLIAEKLPVLPKAPRKARTLEREVPSVEETLSAGQHQSVPAFHALLASPETALGNRVHKICKEACSRHLAQPKRIQHSNNWTFPNLKASAGSTDTFLSSSRDEEVLHSSLGSTKGSPSEAKRSSDMLHLAPHFPGSRTPSTSDVGEEGGADMRSTDTGQGQAGLENSESLSDSLYDSLSSCGSQG</sequence>
<feature type="compositionally biased region" description="Low complexity" evidence="2">
    <location>
        <begin position="1517"/>
        <end position="1538"/>
    </location>
</feature>
<feature type="compositionally biased region" description="Basic and acidic residues" evidence="2">
    <location>
        <begin position="788"/>
        <end position="800"/>
    </location>
</feature>
<dbReference type="CTD" id="57701"/>
<keyword evidence="1" id="KW-0175">Coiled coil</keyword>
<name>A0A6P7XAT8_9AMPH</name>
<feature type="region of interest" description="Disordered" evidence="2">
    <location>
        <begin position="403"/>
        <end position="437"/>
    </location>
</feature>
<feature type="coiled-coil region" evidence="1">
    <location>
        <begin position="24"/>
        <end position="90"/>
    </location>
</feature>
<feature type="region of interest" description="Disordered" evidence="2">
    <location>
        <begin position="544"/>
        <end position="572"/>
    </location>
</feature>
<evidence type="ECO:0000313" key="4">
    <source>
        <dbReference type="Proteomes" id="UP000515156"/>
    </source>
</evidence>
<dbReference type="GO" id="GO:0035371">
    <property type="term" value="C:microtubule plus-end"/>
    <property type="evidence" value="ECO:0007669"/>
    <property type="project" value="TreeGrafter"/>
</dbReference>
<dbReference type="KEGG" id="muo:115465947"/>
<feature type="region of interest" description="Disordered" evidence="2">
    <location>
        <begin position="1"/>
        <end position="22"/>
    </location>
</feature>
<evidence type="ECO:0000256" key="1">
    <source>
        <dbReference type="SAM" id="Coils"/>
    </source>
</evidence>
<feature type="region of interest" description="Disordered" evidence="2">
    <location>
        <begin position="1243"/>
        <end position="1268"/>
    </location>
</feature>
<feature type="coiled-coil region" evidence="1">
    <location>
        <begin position="1170"/>
        <end position="1197"/>
    </location>
</feature>
<dbReference type="RefSeq" id="XP_030052703.1">
    <property type="nucleotide sequence ID" value="XM_030196843.1"/>
</dbReference>
<proteinExistence type="predicted"/>
<dbReference type="GO" id="GO:0007019">
    <property type="term" value="P:microtubule depolymerization"/>
    <property type="evidence" value="ECO:0007669"/>
    <property type="project" value="TreeGrafter"/>
</dbReference>
<feature type="domain" description="Nck-associated protein 5 C-terminal" evidence="3">
    <location>
        <begin position="1085"/>
        <end position="1379"/>
    </location>
</feature>
<feature type="compositionally biased region" description="Polar residues" evidence="2">
    <location>
        <begin position="544"/>
        <end position="562"/>
    </location>
</feature>
<dbReference type="RefSeq" id="XP_030052702.1">
    <property type="nucleotide sequence ID" value="XM_030196842.1"/>
</dbReference>
<evidence type="ECO:0000256" key="2">
    <source>
        <dbReference type="SAM" id="MobiDB-lite"/>
    </source>
</evidence>
<evidence type="ECO:0000313" key="6">
    <source>
        <dbReference type="RefSeq" id="XP_030052703.1"/>
    </source>
</evidence>